<dbReference type="InterPro" id="IPR023187">
    <property type="entry name" value="Tscrpt_reg_MarR-type_CS"/>
</dbReference>
<dbReference type="Pfam" id="PF01047">
    <property type="entry name" value="MarR"/>
    <property type="match status" value="1"/>
</dbReference>
<keyword evidence="1" id="KW-0805">Transcription regulation</keyword>
<evidence type="ECO:0000313" key="5">
    <source>
        <dbReference type="EMBL" id="BCN31117.1"/>
    </source>
</evidence>
<dbReference type="PROSITE" id="PS50995">
    <property type="entry name" value="HTH_MARR_2"/>
    <property type="match status" value="1"/>
</dbReference>
<dbReference type="KEGG" id="ahb:bsdtb5_24120"/>
<name>A0A7R7ID20_9FIRM</name>
<dbReference type="InterPro" id="IPR036388">
    <property type="entry name" value="WH-like_DNA-bd_sf"/>
</dbReference>
<keyword evidence="2" id="KW-0238">DNA-binding</keyword>
<dbReference type="GO" id="GO:0003700">
    <property type="term" value="F:DNA-binding transcription factor activity"/>
    <property type="evidence" value="ECO:0007669"/>
    <property type="project" value="InterPro"/>
</dbReference>
<dbReference type="Gene3D" id="1.10.10.10">
    <property type="entry name" value="Winged helix-like DNA-binding domain superfamily/Winged helix DNA-binding domain"/>
    <property type="match status" value="1"/>
</dbReference>
<keyword evidence="3" id="KW-0804">Transcription</keyword>
<evidence type="ECO:0000259" key="4">
    <source>
        <dbReference type="PROSITE" id="PS50995"/>
    </source>
</evidence>
<evidence type="ECO:0000256" key="1">
    <source>
        <dbReference type="ARBA" id="ARBA00023015"/>
    </source>
</evidence>
<keyword evidence="6" id="KW-1185">Reference proteome</keyword>
<evidence type="ECO:0000256" key="3">
    <source>
        <dbReference type="ARBA" id="ARBA00023163"/>
    </source>
</evidence>
<dbReference type="GO" id="GO:0006950">
    <property type="term" value="P:response to stress"/>
    <property type="evidence" value="ECO:0007669"/>
    <property type="project" value="TreeGrafter"/>
</dbReference>
<dbReference type="PANTHER" id="PTHR33164">
    <property type="entry name" value="TRANSCRIPTIONAL REGULATOR, MARR FAMILY"/>
    <property type="match status" value="1"/>
</dbReference>
<gene>
    <name evidence="5" type="ORF">bsdtb5_24120</name>
</gene>
<sequence>MPKLNKIDASLMVGLSRITNYLQHEVSLLCSQYDLTLTQFAILEVLHSKGELLVGEIQKSILSTPGNVPYVINNLIKKGLVTKMNVESDKRYSIISLTPAGREKILKILPAHDELLTEKFGVLAISEKDELISLIFKFRKRLKGVENR</sequence>
<proteinExistence type="predicted"/>
<organism evidence="5 6">
    <name type="scientific">Anaeromicropila herbilytica</name>
    <dbReference type="NCBI Taxonomy" id="2785025"/>
    <lineage>
        <taxon>Bacteria</taxon>
        <taxon>Bacillati</taxon>
        <taxon>Bacillota</taxon>
        <taxon>Clostridia</taxon>
        <taxon>Lachnospirales</taxon>
        <taxon>Lachnospiraceae</taxon>
        <taxon>Anaeromicropila</taxon>
    </lineage>
</organism>
<dbReference type="AlphaFoldDB" id="A0A7R7ID20"/>
<dbReference type="InterPro" id="IPR036390">
    <property type="entry name" value="WH_DNA-bd_sf"/>
</dbReference>
<dbReference type="GO" id="GO:0003677">
    <property type="term" value="F:DNA binding"/>
    <property type="evidence" value="ECO:0007669"/>
    <property type="project" value="UniProtKB-KW"/>
</dbReference>
<dbReference type="InterPro" id="IPR039422">
    <property type="entry name" value="MarR/SlyA-like"/>
</dbReference>
<accession>A0A7R7ID20</accession>
<dbReference type="PROSITE" id="PS01117">
    <property type="entry name" value="HTH_MARR_1"/>
    <property type="match status" value="1"/>
</dbReference>
<reference evidence="5 6" key="1">
    <citation type="submission" date="2020-11" db="EMBL/GenBank/DDBJ databases">
        <title>Draft genome sequencing of a Lachnospiraceae strain isolated from anoxic soil subjected to BSD treatment.</title>
        <authorList>
            <person name="Uek A."/>
            <person name="Tonouchi A."/>
        </authorList>
    </citation>
    <scope>NUCLEOTIDE SEQUENCE [LARGE SCALE GENOMIC DNA]</scope>
    <source>
        <strain evidence="5 6">TB5</strain>
    </source>
</reference>
<dbReference type="PANTHER" id="PTHR33164:SF101">
    <property type="entry name" value="TRANSCRIPTIONAL REPRESSOR MPRA"/>
    <property type="match status" value="1"/>
</dbReference>
<dbReference type="InterPro" id="IPR000835">
    <property type="entry name" value="HTH_MarR-typ"/>
</dbReference>
<dbReference type="EMBL" id="AP024169">
    <property type="protein sequence ID" value="BCN31117.1"/>
    <property type="molecule type" value="Genomic_DNA"/>
</dbReference>
<dbReference type="SUPFAM" id="SSF46785">
    <property type="entry name" value="Winged helix' DNA-binding domain"/>
    <property type="match status" value="1"/>
</dbReference>
<protein>
    <recommendedName>
        <fullName evidence="4">HTH marR-type domain-containing protein</fullName>
    </recommendedName>
</protein>
<dbReference type="SMART" id="SM00347">
    <property type="entry name" value="HTH_MARR"/>
    <property type="match status" value="1"/>
</dbReference>
<feature type="domain" description="HTH marR-type" evidence="4">
    <location>
        <begin position="8"/>
        <end position="140"/>
    </location>
</feature>
<evidence type="ECO:0000313" key="6">
    <source>
        <dbReference type="Proteomes" id="UP000595897"/>
    </source>
</evidence>
<evidence type="ECO:0000256" key="2">
    <source>
        <dbReference type="ARBA" id="ARBA00023125"/>
    </source>
</evidence>
<dbReference type="Proteomes" id="UP000595897">
    <property type="component" value="Chromosome"/>
</dbReference>
<dbReference type="RefSeq" id="WP_271712262.1">
    <property type="nucleotide sequence ID" value="NZ_AP024169.1"/>
</dbReference>